<evidence type="ECO:0000256" key="1">
    <source>
        <dbReference type="ARBA" id="ARBA00004496"/>
    </source>
</evidence>
<dbReference type="Pfam" id="PF01922">
    <property type="entry name" value="SRP19"/>
    <property type="match status" value="1"/>
</dbReference>
<dbReference type="OrthoDB" id="2190947at2759"/>
<dbReference type="GO" id="GO:0008312">
    <property type="term" value="F:7S RNA binding"/>
    <property type="evidence" value="ECO:0007669"/>
    <property type="project" value="InterPro"/>
</dbReference>
<dbReference type="AlphaFoldDB" id="A0A8X6LTQ3"/>
<evidence type="ECO:0000256" key="7">
    <source>
        <dbReference type="ARBA" id="ARBA00023242"/>
    </source>
</evidence>
<sequence>MVSYYADKKYSDRERWICIYPAYINSKKTNAEGRRITKEKCVENPTCQEIRDVLDAASFQIGVENKLYSREQNKDSVMFRGRVRVQFKNDDGSLVNPKFPAKKDLLEYVAETIPKLKSRTQGKSAEQSQNVQSTKKSNKKKRK</sequence>
<evidence type="ECO:0000313" key="11">
    <source>
        <dbReference type="EMBL" id="GFR20302.1"/>
    </source>
</evidence>
<dbReference type="GO" id="GO:0005730">
    <property type="term" value="C:nucleolus"/>
    <property type="evidence" value="ECO:0007669"/>
    <property type="project" value="UniProtKB-SubCell"/>
</dbReference>
<dbReference type="FunFam" id="3.30.56.30:FF:000002">
    <property type="entry name" value="Signal recognition particle 19kDa"/>
    <property type="match status" value="1"/>
</dbReference>
<keyword evidence="4" id="KW-0963">Cytoplasm</keyword>
<evidence type="ECO:0000256" key="5">
    <source>
        <dbReference type="ARBA" id="ARBA00022884"/>
    </source>
</evidence>
<dbReference type="GO" id="GO:0006617">
    <property type="term" value="P:SRP-dependent cotranslational protein targeting to membrane, signal sequence recognition"/>
    <property type="evidence" value="ECO:0007669"/>
    <property type="project" value="TreeGrafter"/>
</dbReference>
<comment type="similarity">
    <text evidence="3">Belongs to the SRP19 family.</text>
</comment>
<protein>
    <submittedName>
        <fullName evidence="11">Signal recognition particle 19 kDa protein</fullName>
    </submittedName>
</protein>
<reference evidence="11" key="1">
    <citation type="submission" date="2020-07" db="EMBL/GenBank/DDBJ databases">
        <title>Multicomponent nature underlies the extraordinary mechanical properties of spider dragline silk.</title>
        <authorList>
            <person name="Kono N."/>
            <person name="Nakamura H."/>
            <person name="Mori M."/>
            <person name="Yoshida Y."/>
            <person name="Ohtoshi R."/>
            <person name="Malay A.D."/>
            <person name="Moran D.A.P."/>
            <person name="Tomita M."/>
            <person name="Numata K."/>
            <person name="Arakawa K."/>
        </authorList>
    </citation>
    <scope>NUCLEOTIDE SEQUENCE</scope>
</reference>
<keyword evidence="7" id="KW-0539">Nucleus</keyword>
<keyword evidence="5" id="KW-0694">RNA-binding</keyword>
<comment type="caution">
    <text evidence="11">The sequence shown here is derived from an EMBL/GenBank/DDBJ whole genome shotgun (WGS) entry which is preliminary data.</text>
</comment>
<dbReference type="Proteomes" id="UP000887116">
    <property type="component" value="Unassembled WGS sequence"/>
</dbReference>
<evidence type="ECO:0000256" key="8">
    <source>
        <dbReference type="ARBA" id="ARBA00023274"/>
    </source>
</evidence>
<evidence type="ECO:0000256" key="4">
    <source>
        <dbReference type="ARBA" id="ARBA00022490"/>
    </source>
</evidence>
<dbReference type="PANTHER" id="PTHR17453:SF0">
    <property type="entry name" value="SIGNAL RECOGNITION PARTICLE 19 KDA PROTEIN"/>
    <property type="match status" value="1"/>
</dbReference>
<dbReference type="InterPro" id="IPR036521">
    <property type="entry name" value="SRP19-like_sf"/>
</dbReference>
<keyword evidence="8" id="KW-0687">Ribonucleoprotein</keyword>
<keyword evidence="12" id="KW-1185">Reference proteome</keyword>
<organism evidence="11 12">
    <name type="scientific">Trichonephila clavata</name>
    <name type="common">Joro spider</name>
    <name type="synonym">Nephila clavata</name>
    <dbReference type="NCBI Taxonomy" id="2740835"/>
    <lineage>
        <taxon>Eukaryota</taxon>
        <taxon>Metazoa</taxon>
        <taxon>Ecdysozoa</taxon>
        <taxon>Arthropoda</taxon>
        <taxon>Chelicerata</taxon>
        <taxon>Arachnida</taxon>
        <taxon>Araneae</taxon>
        <taxon>Araneomorphae</taxon>
        <taxon>Entelegynae</taxon>
        <taxon>Araneoidea</taxon>
        <taxon>Nephilidae</taxon>
        <taxon>Trichonephila</taxon>
    </lineage>
</organism>
<proteinExistence type="inferred from homology"/>
<evidence type="ECO:0000256" key="10">
    <source>
        <dbReference type="SAM" id="MobiDB-lite"/>
    </source>
</evidence>
<evidence type="ECO:0000256" key="2">
    <source>
        <dbReference type="ARBA" id="ARBA00004604"/>
    </source>
</evidence>
<evidence type="ECO:0000256" key="6">
    <source>
        <dbReference type="ARBA" id="ARBA00023135"/>
    </source>
</evidence>
<evidence type="ECO:0000313" key="12">
    <source>
        <dbReference type="Proteomes" id="UP000887116"/>
    </source>
</evidence>
<dbReference type="Gene3D" id="3.30.56.30">
    <property type="entry name" value="Signal recognition particle, SRP19-like subunit"/>
    <property type="match status" value="1"/>
</dbReference>
<name>A0A8X6LTQ3_TRICU</name>
<dbReference type="PANTHER" id="PTHR17453">
    <property type="entry name" value="SIGNAL RECOGNITION PARTICLE 19 KD PROTEIN"/>
    <property type="match status" value="1"/>
</dbReference>
<comment type="function">
    <text evidence="9">Component of the signal recognition particle (SRP) complex, a ribonucleoprotein complex that mediates the cotranslational targeting of secretory and membrane proteins to the endoplasmic reticulum (ER). Binds directly to 7SL RNA. Mediates binding of SRP54 to the SRP complex.</text>
</comment>
<keyword evidence="6" id="KW-0733">Signal recognition particle</keyword>
<dbReference type="InterPro" id="IPR002778">
    <property type="entry name" value="Signal_recog_particle_SRP19"/>
</dbReference>
<evidence type="ECO:0000256" key="9">
    <source>
        <dbReference type="ARBA" id="ARBA00045518"/>
    </source>
</evidence>
<dbReference type="GO" id="GO:0005786">
    <property type="term" value="C:signal recognition particle, endoplasmic reticulum targeting"/>
    <property type="evidence" value="ECO:0007669"/>
    <property type="project" value="UniProtKB-KW"/>
</dbReference>
<feature type="region of interest" description="Disordered" evidence="10">
    <location>
        <begin position="117"/>
        <end position="143"/>
    </location>
</feature>
<evidence type="ECO:0000256" key="3">
    <source>
        <dbReference type="ARBA" id="ARBA00008910"/>
    </source>
</evidence>
<comment type="subcellular location">
    <subcellularLocation>
        <location evidence="1">Cytoplasm</location>
    </subcellularLocation>
    <subcellularLocation>
        <location evidence="2">Nucleus</location>
        <location evidence="2">Nucleolus</location>
    </subcellularLocation>
</comment>
<gene>
    <name evidence="11" type="primary">Srp19</name>
    <name evidence="11" type="ORF">TNCT_712711</name>
</gene>
<accession>A0A8X6LTQ3</accession>
<dbReference type="SUPFAM" id="SSF69695">
    <property type="entry name" value="SRP19"/>
    <property type="match status" value="1"/>
</dbReference>
<dbReference type="EMBL" id="BMAO01037807">
    <property type="protein sequence ID" value="GFR20302.1"/>
    <property type="molecule type" value="Genomic_DNA"/>
</dbReference>